<dbReference type="PROSITE" id="PS50893">
    <property type="entry name" value="ABC_TRANSPORTER_2"/>
    <property type="match status" value="1"/>
</dbReference>
<comment type="subcellular location">
    <subcellularLocation>
        <location evidence="11">Cell membrane</location>
        <topology evidence="11">Multi-pass membrane protein</topology>
    </subcellularLocation>
    <subcellularLocation>
        <location evidence="2">Cell membrane</location>
        <topology evidence="2">Peripheral membrane protein</topology>
    </subcellularLocation>
    <subcellularLocation>
        <location evidence="1">Membrane</location>
        <topology evidence="1">Multi-pass membrane protein</topology>
    </subcellularLocation>
</comment>
<dbReference type="GO" id="GO:0055085">
    <property type="term" value="P:transmembrane transport"/>
    <property type="evidence" value="ECO:0007669"/>
    <property type="project" value="InterPro"/>
</dbReference>
<reference evidence="15 16" key="1">
    <citation type="submission" date="2017-03" db="EMBL/GenBank/DDBJ databases">
        <title>Draft genome sequence of Streptomyces scabrisporus NF3, endophyte isolated from Amphipterygium adstringens.</title>
        <authorList>
            <person name="Vazquez M."/>
            <person name="Ceapa C.D."/>
            <person name="Rodriguez Luna D."/>
            <person name="Sanchez Esquivel S."/>
        </authorList>
    </citation>
    <scope>NUCLEOTIDE SEQUENCE [LARGE SCALE GENOMIC DNA]</scope>
    <source>
        <strain evidence="15 16">NF3</strain>
    </source>
</reference>
<keyword evidence="4 11" id="KW-0813">Transport</keyword>
<name>A0A1T3NP22_9ACTN</name>
<dbReference type="SMART" id="SM00382">
    <property type="entry name" value="AAA"/>
    <property type="match status" value="1"/>
</dbReference>
<evidence type="ECO:0000256" key="8">
    <source>
        <dbReference type="ARBA" id="ARBA00022840"/>
    </source>
</evidence>
<gene>
    <name evidence="15" type="ORF">B4N89_40320</name>
</gene>
<comment type="caution">
    <text evidence="15">The sequence shown here is derived from an EMBL/GenBank/DDBJ whole genome shotgun (WGS) entry which is preliminary data.</text>
</comment>
<dbReference type="PROSITE" id="PS50928">
    <property type="entry name" value="ABC_TM1"/>
    <property type="match status" value="1"/>
</dbReference>
<feature type="region of interest" description="Disordered" evidence="12">
    <location>
        <begin position="1"/>
        <end position="40"/>
    </location>
</feature>
<dbReference type="Pfam" id="PF00005">
    <property type="entry name" value="ABC_tran"/>
    <property type="match status" value="1"/>
</dbReference>
<dbReference type="Pfam" id="PF08352">
    <property type="entry name" value="oligo_HPY"/>
    <property type="match status" value="1"/>
</dbReference>
<dbReference type="PROSITE" id="PS00211">
    <property type="entry name" value="ABC_TRANSPORTER_1"/>
    <property type="match status" value="1"/>
</dbReference>
<feature type="transmembrane region" description="Helical" evidence="11">
    <location>
        <begin position="150"/>
        <end position="169"/>
    </location>
</feature>
<dbReference type="AlphaFoldDB" id="A0A1T3NP22"/>
<dbReference type="CDD" id="cd06261">
    <property type="entry name" value="TM_PBP2"/>
    <property type="match status" value="1"/>
</dbReference>
<dbReference type="GO" id="GO:0016887">
    <property type="term" value="F:ATP hydrolysis activity"/>
    <property type="evidence" value="ECO:0007669"/>
    <property type="project" value="InterPro"/>
</dbReference>
<keyword evidence="8" id="KW-0067">ATP-binding</keyword>
<keyword evidence="7" id="KW-0547">Nucleotide-binding</keyword>
<evidence type="ECO:0000256" key="3">
    <source>
        <dbReference type="ARBA" id="ARBA00005417"/>
    </source>
</evidence>
<dbReference type="Gene3D" id="1.10.3720.10">
    <property type="entry name" value="MetI-like"/>
    <property type="match status" value="1"/>
</dbReference>
<dbReference type="SUPFAM" id="SSF52540">
    <property type="entry name" value="P-loop containing nucleoside triphosphate hydrolases"/>
    <property type="match status" value="1"/>
</dbReference>
<dbReference type="InterPro" id="IPR000515">
    <property type="entry name" value="MetI-like"/>
</dbReference>
<dbReference type="RefSeq" id="WP_078981492.1">
    <property type="nucleotide sequence ID" value="NZ_MWQN01000003.1"/>
</dbReference>
<keyword evidence="16" id="KW-1185">Reference proteome</keyword>
<protein>
    <recommendedName>
        <fullName evidence="17">ABC transporter</fullName>
    </recommendedName>
</protein>
<dbReference type="GO" id="GO:0005886">
    <property type="term" value="C:plasma membrane"/>
    <property type="evidence" value="ECO:0007669"/>
    <property type="project" value="UniProtKB-SubCell"/>
</dbReference>
<evidence type="ECO:0000256" key="7">
    <source>
        <dbReference type="ARBA" id="ARBA00022741"/>
    </source>
</evidence>
<dbReference type="InterPro" id="IPR003439">
    <property type="entry name" value="ABC_transporter-like_ATP-bd"/>
</dbReference>
<feature type="domain" description="ABC transmembrane type-1" evidence="14">
    <location>
        <begin position="112"/>
        <end position="300"/>
    </location>
</feature>
<evidence type="ECO:0000313" key="16">
    <source>
        <dbReference type="Proteomes" id="UP000190037"/>
    </source>
</evidence>
<feature type="transmembrane region" description="Helical" evidence="11">
    <location>
        <begin position="283"/>
        <end position="303"/>
    </location>
</feature>
<dbReference type="FunFam" id="3.40.50.300:FF:000016">
    <property type="entry name" value="Oligopeptide ABC transporter ATP-binding component"/>
    <property type="match status" value="1"/>
</dbReference>
<dbReference type="EMBL" id="MWQN01000003">
    <property type="protein sequence ID" value="OPC78401.1"/>
    <property type="molecule type" value="Genomic_DNA"/>
</dbReference>
<feature type="domain" description="ABC transporter" evidence="13">
    <location>
        <begin position="341"/>
        <end position="589"/>
    </location>
</feature>
<dbReference type="PANTHER" id="PTHR43297">
    <property type="entry name" value="OLIGOPEPTIDE TRANSPORT ATP-BINDING PROTEIN APPD"/>
    <property type="match status" value="1"/>
</dbReference>
<feature type="transmembrane region" description="Helical" evidence="11">
    <location>
        <begin position="51"/>
        <end position="72"/>
    </location>
</feature>
<evidence type="ECO:0000256" key="4">
    <source>
        <dbReference type="ARBA" id="ARBA00022448"/>
    </source>
</evidence>
<evidence type="ECO:0008006" key="17">
    <source>
        <dbReference type="Google" id="ProtNLM"/>
    </source>
</evidence>
<evidence type="ECO:0000256" key="5">
    <source>
        <dbReference type="ARBA" id="ARBA00022475"/>
    </source>
</evidence>
<evidence type="ECO:0000256" key="9">
    <source>
        <dbReference type="ARBA" id="ARBA00022989"/>
    </source>
</evidence>
<evidence type="ECO:0000259" key="13">
    <source>
        <dbReference type="PROSITE" id="PS50893"/>
    </source>
</evidence>
<evidence type="ECO:0000313" key="15">
    <source>
        <dbReference type="EMBL" id="OPC78401.1"/>
    </source>
</evidence>
<proteinExistence type="inferred from homology"/>
<dbReference type="GO" id="GO:0015833">
    <property type="term" value="P:peptide transport"/>
    <property type="evidence" value="ECO:0007669"/>
    <property type="project" value="InterPro"/>
</dbReference>
<dbReference type="InterPro" id="IPR017871">
    <property type="entry name" value="ABC_transporter-like_CS"/>
</dbReference>
<dbReference type="Gene3D" id="3.40.50.300">
    <property type="entry name" value="P-loop containing nucleotide triphosphate hydrolases"/>
    <property type="match status" value="1"/>
</dbReference>
<evidence type="ECO:0000256" key="10">
    <source>
        <dbReference type="ARBA" id="ARBA00023136"/>
    </source>
</evidence>
<dbReference type="InterPro" id="IPR050388">
    <property type="entry name" value="ABC_Ni/Peptide_Import"/>
</dbReference>
<dbReference type="STRING" id="159449.B4N89_40320"/>
<dbReference type="CDD" id="cd03257">
    <property type="entry name" value="ABC_NikE_OppD_transporters"/>
    <property type="match status" value="1"/>
</dbReference>
<dbReference type="GO" id="GO:0005524">
    <property type="term" value="F:ATP binding"/>
    <property type="evidence" value="ECO:0007669"/>
    <property type="project" value="UniProtKB-KW"/>
</dbReference>
<dbReference type="NCBIfam" id="TIGR01727">
    <property type="entry name" value="oligo_HPY"/>
    <property type="match status" value="1"/>
</dbReference>
<organism evidence="15 16">
    <name type="scientific">Embleya scabrispora</name>
    <dbReference type="NCBI Taxonomy" id="159449"/>
    <lineage>
        <taxon>Bacteria</taxon>
        <taxon>Bacillati</taxon>
        <taxon>Actinomycetota</taxon>
        <taxon>Actinomycetes</taxon>
        <taxon>Kitasatosporales</taxon>
        <taxon>Streptomycetaceae</taxon>
        <taxon>Embleya</taxon>
    </lineage>
</organism>
<dbReference type="OrthoDB" id="9809030at2"/>
<evidence type="ECO:0000256" key="6">
    <source>
        <dbReference type="ARBA" id="ARBA00022692"/>
    </source>
</evidence>
<evidence type="ECO:0000256" key="2">
    <source>
        <dbReference type="ARBA" id="ARBA00004202"/>
    </source>
</evidence>
<dbReference type="PANTHER" id="PTHR43297:SF2">
    <property type="entry name" value="DIPEPTIDE TRANSPORT ATP-BINDING PROTEIN DPPD"/>
    <property type="match status" value="1"/>
</dbReference>
<keyword evidence="6 11" id="KW-0812">Transmembrane</keyword>
<dbReference type="Proteomes" id="UP000190037">
    <property type="component" value="Unassembled WGS sequence"/>
</dbReference>
<dbReference type="InterPro" id="IPR035906">
    <property type="entry name" value="MetI-like_sf"/>
</dbReference>
<accession>A0A1T3NP22</accession>
<evidence type="ECO:0000256" key="1">
    <source>
        <dbReference type="ARBA" id="ARBA00004141"/>
    </source>
</evidence>
<comment type="similarity">
    <text evidence="3">Belongs to the ABC transporter superfamily.</text>
</comment>
<feature type="compositionally biased region" description="Low complexity" evidence="12">
    <location>
        <begin position="7"/>
        <end position="19"/>
    </location>
</feature>
<dbReference type="InterPro" id="IPR027417">
    <property type="entry name" value="P-loop_NTPase"/>
</dbReference>
<dbReference type="InterPro" id="IPR013563">
    <property type="entry name" value="Oligopep_ABC_C"/>
</dbReference>
<dbReference type="SUPFAM" id="SSF161098">
    <property type="entry name" value="MetI-like"/>
    <property type="match status" value="1"/>
</dbReference>
<dbReference type="InterPro" id="IPR003593">
    <property type="entry name" value="AAA+_ATPase"/>
</dbReference>
<keyword evidence="5" id="KW-1003">Cell membrane</keyword>
<comment type="similarity">
    <text evidence="11">Belongs to the binding-protein-dependent transport system permease family.</text>
</comment>
<feature type="transmembrane region" description="Helical" evidence="11">
    <location>
        <begin position="175"/>
        <end position="194"/>
    </location>
</feature>
<evidence type="ECO:0000259" key="14">
    <source>
        <dbReference type="PROSITE" id="PS50928"/>
    </source>
</evidence>
<evidence type="ECO:0000256" key="11">
    <source>
        <dbReference type="RuleBase" id="RU363032"/>
    </source>
</evidence>
<dbReference type="Pfam" id="PF00528">
    <property type="entry name" value="BPD_transp_1"/>
    <property type="match status" value="1"/>
</dbReference>
<evidence type="ECO:0000256" key="12">
    <source>
        <dbReference type="SAM" id="MobiDB-lite"/>
    </source>
</evidence>
<keyword evidence="10 11" id="KW-0472">Membrane</keyword>
<keyword evidence="9 11" id="KW-1133">Transmembrane helix</keyword>
<feature type="transmembrane region" description="Helical" evidence="11">
    <location>
        <begin position="116"/>
        <end position="138"/>
    </location>
</feature>
<sequence>MNDNQTAAVAPPTAAEAPAQSPDRVQPAAGSVPAAAPRRHGPAGRFLRDPIAVAAAAVLLLVIVTGVCAGLLSEHGPNKAALDAVLADPSGTHPLGGDGSGRDVLSRLLYGSRTSLFAGAIATGVALLIGVPTGLAAGYVGGWWDALSSWVANLFLALPGVVVLLALVAVEGPGLVGSMVVLGVLTAAPVFRLVRGEVKRVRGEPYVDAARVAGLSDPRIMGRHILRVVRVPIITQASLIFGLALIIESGIAFLGLGEADRASWGAMLNDASVHVYDNAMLSVWPGAAITLTVLAVTLLGAGLRDAFEDAPKPAPATRRRRVRGPAREPVVNVDTGALLVVDGLEVAYPAPGGEAAVVDAVSLSVDRGEILGLVGESGCGKTQTALAVLRLLPAGGEIRAGRVVFDGRDLAALSEREVNALRGRRIGYIPQDPMSNLDPSFRIGSQLVEPLRAHLGLSRDAARRRALELLDRVGIADPPRVFAAYPHQVSGGMAQRILIAGAVAAEPDLLIADEPTTALDVTVQAEILDLLRSLQREHGMGMILVTHDLGVVADICDRVAVMYAGEIVETATSADLFARPAHPYSAALLAAIPDGAGARSRLPTIPDRVPSVHDRPSGCRFAPRCAYAAPGCAVHPEPTTHRDGAVRCVRVENEVIVWNR</sequence>